<accession>A0A074LS21</accession>
<keyword evidence="2" id="KW-0732">Signal</keyword>
<reference evidence="4 5" key="1">
    <citation type="journal article" date="2013" name="Int. J. Syst. Evol. Microbiol.">
        <title>Tumebacillus flagellatus sp. nov., an alpha-amylase/pullulanase-producing bacterium isolated from cassava wastewater.</title>
        <authorList>
            <person name="Wang Q."/>
            <person name="Xie N."/>
            <person name="Qin Y."/>
            <person name="Shen N."/>
            <person name="Zhu J."/>
            <person name="Mi H."/>
            <person name="Huang R."/>
        </authorList>
    </citation>
    <scope>NUCLEOTIDE SEQUENCE [LARGE SCALE GENOMIC DNA]</scope>
    <source>
        <strain evidence="4 5">GST4</strain>
    </source>
</reference>
<protein>
    <recommendedName>
        <fullName evidence="3">Copper amine oxidase-like N-terminal domain-containing protein</fullName>
    </recommendedName>
</protein>
<dbReference type="SUPFAM" id="SSF55383">
    <property type="entry name" value="Copper amine oxidase, domain N"/>
    <property type="match status" value="1"/>
</dbReference>
<dbReference type="OrthoDB" id="2379109at2"/>
<dbReference type="eggNOG" id="COG2998">
    <property type="taxonomic scope" value="Bacteria"/>
</dbReference>
<dbReference type="InterPro" id="IPR036582">
    <property type="entry name" value="Mao_N_sf"/>
</dbReference>
<keyword evidence="1" id="KW-0175">Coiled coil</keyword>
<keyword evidence="5" id="KW-1185">Reference proteome</keyword>
<feature type="signal peptide" evidence="2">
    <location>
        <begin position="1"/>
        <end position="31"/>
    </location>
</feature>
<evidence type="ECO:0000256" key="1">
    <source>
        <dbReference type="SAM" id="Coils"/>
    </source>
</evidence>
<dbReference type="RefSeq" id="WP_052036248.1">
    <property type="nucleotide sequence ID" value="NZ_JMIR01000013.1"/>
</dbReference>
<evidence type="ECO:0000313" key="5">
    <source>
        <dbReference type="Proteomes" id="UP000027931"/>
    </source>
</evidence>
<evidence type="ECO:0000313" key="4">
    <source>
        <dbReference type="EMBL" id="KEO83285.1"/>
    </source>
</evidence>
<dbReference type="AlphaFoldDB" id="A0A074LS21"/>
<name>A0A074LS21_9BACL</name>
<evidence type="ECO:0000256" key="2">
    <source>
        <dbReference type="SAM" id="SignalP"/>
    </source>
</evidence>
<organism evidence="4 5">
    <name type="scientific">Tumebacillus flagellatus</name>
    <dbReference type="NCBI Taxonomy" id="1157490"/>
    <lineage>
        <taxon>Bacteria</taxon>
        <taxon>Bacillati</taxon>
        <taxon>Bacillota</taxon>
        <taxon>Bacilli</taxon>
        <taxon>Bacillales</taxon>
        <taxon>Alicyclobacillaceae</taxon>
        <taxon>Tumebacillus</taxon>
    </lineage>
</organism>
<feature type="coiled-coil region" evidence="1">
    <location>
        <begin position="217"/>
        <end position="270"/>
    </location>
</feature>
<dbReference type="EMBL" id="JMIR01000013">
    <property type="protein sequence ID" value="KEO83285.1"/>
    <property type="molecule type" value="Genomic_DNA"/>
</dbReference>
<dbReference type="STRING" id="1157490.EL26_11390"/>
<dbReference type="Gene3D" id="3.30.457.10">
    <property type="entry name" value="Copper amine oxidase-like, N-terminal domain"/>
    <property type="match status" value="1"/>
</dbReference>
<comment type="caution">
    <text evidence="4">The sequence shown here is derived from an EMBL/GenBank/DDBJ whole genome shotgun (WGS) entry which is preliminary data.</text>
</comment>
<sequence>MSLRPARHLLLSFVLASGLVATAAAPPSAQAAAVLATRPGAAQIAPGTLLIGTYLVQKEALTKGVFAAAKATMQSSGQGVYYRSEFAGGAWMNIGKANDVNALFKGKDSVPVSFDDIDNLQIQFSITLQQGKPHIDCFLKPADLKAAIEDAQTKLDAKKQEADSKPESQLYQTALETASLQAQLDFLTAVQNGQGTEALQALEKQADPASAVPTDLQKAQQTQRQNLQAQLDAAKSNLAAAQSAGNTAQIQALQTQVNDLTAQLQKFDVQIKKNDLITAQDTLTAKLKDLQSAITASQSQKAANLLLEVATAAQNLEDVRQALLQQQVALTTDPKAQEELKQAAHTATQDALKDQNLKLRKAQETAKLTGQTEVYNLIFAQITDNNAKRGALRQEDRQARIDSLQSQVKQAQANLQAAVTQLPAGQTPSGAVLLPVVTTQAALKAEQQNLPDAKTIAQEDIDFLQAMIEAYQAEDNQAGVNDLQPLLGDAMKRRVDAAKAVLFLQKYEAESVQGQQPQPSPELAGLHKQTIEAVEAVEKGRYSQAELDAIAQIAAQIQQQITGQQGGNSGGPPGNAALEILPVERLISKSIDFNLTAPLLRLNGTTMVPIRALLEGFGATVDWDDAEQMVRVEYRGRTVVAWIGKNSYGVNGEPKTLDVSPVLLAQRTYVPLRLLVEAFGFDVSWDEPTESIDVKALPAEVNR</sequence>
<feature type="coiled-coil region" evidence="1">
    <location>
        <begin position="394"/>
        <end position="421"/>
    </location>
</feature>
<dbReference type="Pfam" id="PF07833">
    <property type="entry name" value="Cu_amine_oxidN1"/>
    <property type="match status" value="1"/>
</dbReference>
<gene>
    <name evidence="4" type="ORF">EL26_11390</name>
</gene>
<dbReference type="Proteomes" id="UP000027931">
    <property type="component" value="Unassembled WGS sequence"/>
</dbReference>
<evidence type="ECO:0000259" key="3">
    <source>
        <dbReference type="Pfam" id="PF07833"/>
    </source>
</evidence>
<feature type="domain" description="Copper amine oxidase-like N-terminal" evidence="3">
    <location>
        <begin position="596"/>
        <end position="692"/>
    </location>
</feature>
<dbReference type="InterPro" id="IPR012854">
    <property type="entry name" value="Cu_amine_oxidase-like_N"/>
</dbReference>
<feature type="chain" id="PRO_5001696274" description="Copper amine oxidase-like N-terminal domain-containing protein" evidence="2">
    <location>
        <begin position="32"/>
        <end position="703"/>
    </location>
</feature>
<proteinExistence type="predicted"/>